<dbReference type="Proteomes" id="UP000199111">
    <property type="component" value="Unassembled WGS sequence"/>
</dbReference>
<organism evidence="7 8">
    <name type="scientific">Streptosporangium canum</name>
    <dbReference type="NCBI Taxonomy" id="324952"/>
    <lineage>
        <taxon>Bacteria</taxon>
        <taxon>Bacillati</taxon>
        <taxon>Actinomycetota</taxon>
        <taxon>Actinomycetes</taxon>
        <taxon>Streptosporangiales</taxon>
        <taxon>Streptosporangiaceae</taxon>
        <taxon>Streptosporangium</taxon>
    </lineage>
</organism>
<feature type="transmembrane region" description="Helical" evidence="5">
    <location>
        <begin position="278"/>
        <end position="300"/>
    </location>
</feature>
<dbReference type="Gene3D" id="1.20.1250.20">
    <property type="entry name" value="MFS general substrate transporter like domains"/>
    <property type="match status" value="2"/>
</dbReference>
<dbReference type="GeneID" id="96301574"/>
<proteinExistence type="predicted"/>
<evidence type="ECO:0000256" key="2">
    <source>
        <dbReference type="ARBA" id="ARBA00022692"/>
    </source>
</evidence>
<keyword evidence="4 5" id="KW-0472">Membrane</keyword>
<keyword evidence="3 5" id="KW-1133">Transmembrane helix</keyword>
<accession>A0A1I3ZMG2</accession>
<keyword evidence="2 5" id="KW-0812">Transmembrane</keyword>
<dbReference type="AlphaFoldDB" id="A0A1I3ZMG2"/>
<evidence type="ECO:0000256" key="4">
    <source>
        <dbReference type="ARBA" id="ARBA00023136"/>
    </source>
</evidence>
<dbReference type="EMBL" id="FOQY01000025">
    <property type="protein sequence ID" value="SFK45215.1"/>
    <property type="molecule type" value="Genomic_DNA"/>
</dbReference>
<dbReference type="GO" id="GO:0022857">
    <property type="term" value="F:transmembrane transporter activity"/>
    <property type="evidence" value="ECO:0007669"/>
    <property type="project" value="InterPro"/>
</dbReference>
<evidence type="ECO:0000313" key="7">
    <source>
        <dbReference type="EMBL" id="SFK45215.1"/>
    </source>
</evidence>
<dbReference type="PANTHER" id="PTHR23528">
    <property type="match status" value="1"/>
</dbReference>
<feature type="transmembrane region" description="Helical" evidence="5">
    <location>
        <begin position="98"/>
        <end position="118"/>
    </location>
</feature>
<evidence type="ECO:0000256" key="1">
    <source>
        <dbReference type="ARBA" id="ARBA00004651"/>
    </source>
</evidence>
<feature type="transmembrane region" description="Helical" evidence="5">
    <location>
        <begin position="157"/>
        <end position="180"/>
    </location>
</feature>
<name>A0A1I3ZMG2_9ACTN</name>
<evidence type="ECO:0000259" key="6">
    <source>
        <dbReference type="PROSITE" id="PS50850"/>
    </source>
</evidence>
<sequence>MSAVQPLPELPAALAEPTRRVGPWWIAGISLANLALWMGYFGPLQVLLPSQVAQVDPAGKETALAVVTGVGAAVAMLLNPVAGALSDRTSGRFGRRHPWTLAGALLGAGAMVFLAGQGTLLGMVIGWCLVQAGLNAMQASLTAGVPDHVPTGQRGEVSGWVGIPQSLGVVLAVVLVTTVVTTVESGYLLIAALIPLCVLPFVLTTSDPRLTARPPFDLGAFLRGFWISPRAHPDFFWAWTTRFLMQLGNAIATLYLLYFLTDAVGYERLFPGEKAEDGLLLLILLYTATVVLTTVVAGVVSDRLGRRKLLVTVSGLISTVPAVMLALWPLWPVALAAAAILGVGFGVYLSVDNALVTQVLPAADGRAKDLGMINIANSGPQVLGPVVAGPIVAGAGGYPALYLTSAALVMLGALLVTKIRSVR</sequence>
<dbReference type="InterPro" id="IPR036259">
    <property type="entry name" value="MFS_trans_sf"/>
</dbReference>
<keyword evidence="8" id="KW-1185">Reference proteome</keyword>
<evidence type="ECO:0000256" key="3">
    <source>
        <dbReference type="ARBA" id="ARBA00022989"/>
    </source>
</evidence>
<feature type="domain" description="Major facilitator superfamily (MFS) profile" evidence="6">
    <location>
        <begin position="234"/>
        <end position="423"/>
    </location>
</feature>
<comment type="subcellular location">
    <subcellularLocation>
        <location evidence="1">Cell membrane</location>
        <topology evidence="1">Multi-pass membrane protein</topology>
    </subcellularLocation>
</comment>
<dbReference type="RefSeq" id="WP_093890198.1">
    <property type="nucleotide sequence ID" value="NZ_FOQY01000025.1"/>
</dbReference>
<dbReference type="InterPro" id="IPR020846">
    <property type="entry name" value="MFS_dom"/>
</dbReference>
<dbReference type="CDD" id="cd06174">
    <property type="entry name" value="MFS"/>
    <property type="match status" value="1"/>
</dbReference>
<dbReference type="SUPFAM" id="SSF103473">
    <property type="entry name" value="MFS general substrate transporter"/>
    <property type="match status" value="1"/>
</dbReference>
<dbReference type="InterPro" id="IPR005829">
    <property type="entry name" value="Sugar_transporter_CS"/>
</dbReference>
<feature type="transmembrane region" description="Helical" evidence="5">
    <location>
        <begin position="62"/>
        <end position="86"/>
    </location>
</feature>
<feature type="transmembrane region" description="Helical" evidence="5">
    <location>
        <begin position="372"/>
        <end position="393"/>
    </location>
</feature>
<dbReference type="InterPro" id="IPR011701">
    <property type="entry name" value="MFS"/>
</dbReference>
<dbReference type="PROSITE" id="PS50850">
    <property type="entry name" value="MFS"/>
    <property type="match status" value="1"/>
</dbReference>
<gene>
    <name evidence="7" type="ORF">SAMN05216275_12594</name>
</gene>
<feature type="transmembrane region" description="Helical" evidence="5">
    <location>
        <begin position="334"/>
        <end position="351"/>
    </location>
</feature>
<dbReference type="GO" id="GO:0005886">
    <property type="term" value="C:plasma membrane"/>
    <property type="evidence" value="ECO:0007669"/>
    <property type="project" value="UniProtKB-SubCell"/>
</dbReference>
<dbReference type="PROSITE" id="PS00216">
    <property type="entry name" value="SUGAR_TRANSPORT_1"/>
    <property type="match status" value="1"/>
</dbReference>
<feature type="transmembrane region" description="Helical" evidence="5">
    <location>
        <begin position="186"/>
        <end position="203"/>
    </location>
</feature>
<evidence type="ECO:0000256" key="5">
    <source>
        <dbReference type="SAM" id="Phobius"/>
    </source>
</evidence>
<reference evidence="8" key="1">
    <citation type="submission" date="2016-10" db="EMBL/GenBank/DDBJ databases">
        <authorList>
            <person name="Varghese N."/>
            <person name="Submissions S."/>
        </authorList>
    </citation>
    <scope>NUCLEOTIDE SEQUENCE [LARGE SCALE GENOMIC DNA]</scope>
    <source>
        <strain evidence="8">CGMCC 4.2126</strain>
    </source>
</reference>
<protein>
    <submittedName>
        <fullName evidence="7">Major Facilitator Superfamily protein</fullName>
    </submittedName>
</protein>
<dbReference type="PANTHER" id="PTHR23528:SF1">
    <property type="entry name" value="MAJOR FACILITATOR SUPERFAMILY (MFS) PROFILE DOMAIN-CONTAINING PROTEIN"/>
    <property type="match status" value="1"/>
</dbReference>
<evidence type="ECO:0000313" key="8">
    <source>
        <dbReference type="Proteomes" id="UP000199111"/>
    </source>
</evidence>
<feature type="transmembrane region" description="Helical" evidence="5">
    <location>
        <begin position="21"/>
        <end position="42"/>
    </location>
</feature>
<feature type="transmembrane region" description="Helical" evidence="5">
    <location>
        <begin position="235"/>
        <end position="258"/>
    </location>
</feature>
<feature type="transmembrane region" description="Helical" evidence="5">
    <location>
        <begin position="399"/>
        <end position="417"/>
    </location>
</feature>
<dbReference type="Pfam" id="PF07690">
    <property type="entry name" value="MFS_1"/>
    <property type="match status" value="2"/>
</dbReference>